<sequence length="328" mass="35682">MAAQEAAMASPGPAADASPAQASPTLGELCPRCSYRRTAIKPYRARARTGAAIQNGSSYSRRYGLDGAPACLRSWQRCSTTSRSEAASTACCWPYIFAVHPHGILSFSAWLAFATEALGFSKLFPGIDCRVLTLSINFKAPFFREYLLLHGVCDVSKRACLTLLGAGKSVMIAVGGGTESLFARPGANDLVLKRRKGFVKIALRSGASLVPVYAFGENSTYRTANELPTGSPLRRFQRGMTRYTGFTLPLYFGTGLLLPWGFLPFPVKLEVVVGEPLEVPKFEGEEASAEFAALVDRHHARYVAALKKLFEEHRDKFAKGEADLQLVE</sequence>
<dbReference type="InParanoid" id="E1ZCH8"/>
<evidence type="ECO:0000256" key="11">
    <source>
        <dbReference type="ARBA" id="ARBA00023098"/>
    </source>
</evidence>
<accession>E1ZCH8</accession>
<keyword evidence="13" id="KW-0012">Acyltransferase</keyword>
<dbReference type="AlphaFoldDB" id="E1ZCH8"/>
<dbReference type="GO" id="GO:0004144">
    <property type="term" value="F:diacylglycerol O-acyltransferase activity"/>
    <property type="evidence" value="ECO:0007669"/>
    <property type="project" value="UniProtKB-ARBA"/>
</dbReference>
<dbReference type="STRING" id="554065.E1ZCH8"/>
<evidence type="ECO:0000256" key="4">
    <source>
        <dbReference type="ARBA" id="ARBA00005420"/>
    </source>
</evidence>
<dbReference type="EC" id="2.3.1.-" evidence="14"/>
<dbReference type="GeneID" id="17355863"/>
<name>E1ZCH8_CHLVA</name>
<keyword evidence="11" id="KW-0443">Lipid metabolism</keyword>
<evidence type="ECO:0000256" key="15">
    <source>
        <dbReference type="SAM" id="MobiDB-lite"/>
    </source>
</evidence>
<evidence type="ECO:0000256" key="10">
    <source>
        <dbReference type="ARBA" id="ARBA00022989"/>
    </source>
</evidence>
<comment type="similarity">
    <text evidence="4 14">Belongs to the diacylglycerol acyltransferase family.</text>
</comment>
<dbReference type="GO" id="GO:0006071">
    <property type="term" value="P:glycerol metabolic process"/>
    <property type="evidence" value="ECO:0007669"/>
    <property type="project" value="UniProtKB-KW"/>
</dbReference>
<dbReference type="GO" id="GO:0019432">
    <property type="term" value="P:triglyceride biosynthetic process"/>
    <property type="evidence" value="ECO:0007669"/>
    <property type="project" value="TreeGrafter"/>
</dbReference>
<dbReference type="PANTHER" id="PTHR12317">
    <property type="entry name" value="DIACYLGLYCEROL O-ACYLTRANSFERASE"/>
    <property type="match status" value="1"/>
</dbReference>
<keyword evidence="12" id="KW-0472">Membrane</keyword>
<keyword evidence="10" id="KW-1133">Transmembrane helix</keyword>
<keyword evidence="6 14" id="KW-0808">Transferase</keyword>
<keyword evidence="7" id="KW-0812">Transmembrane</keyword>
<dbReference type="OMA" id="RMVHIYP"/>
<dbReference type="Proteomes" id="UP000008141">
    <property type="component" value="Unassembled WGS sequence"/>
</dbReference>
<comment type="subcellular location">
    <subcellularLocation>
        <location evidence="1 14">Endoplasmic reticulum membrane</location>
        <topology evidence="1 14">Multi-pass membrane protein</topology>
    </subcellularLocation>
</comment>
<dbReference type="KEGG" id="cvr:CHLNCDRAFT_57660"/>
<dbReference type="InterPro" id="IPR007130">
    <property type="entry name" value="DAGAT"/>
</dbReference>
<dbReference type="RefSeq" id="XP_005848349.1">
    <property type="nucleotide sequence ID" value="XM_005848287.1"/>
</dbReference>
<evidence type="ECO:0000256" key="6">
    <source>
        <dbReference type="ARBA" id="ARBA00022679"/>
    </source>
</evidence>
<dbReference type="OrthoDB" id="264532at2759"/>
<keyword evidence="8" id="KW-0319">Glycerol metabolism</keyword>
<dbReference type="Pfam" id="PF03982">
    <property type="entry name" value="DAGAT"/>
    <property type="match status" value="1"/>
</dbReference>
<evidence type="ECO:0000256" key="5">
    <source>
        <dbReference type="ARBA" id="ARBA00022516"/>
    </source>
</evidence>
<dbReference type="PANTHER" id="PTHR12317:SF0">
    <property type="entry name" value="ACYLTRANSFERASE"/>
    <property type="match status" value="1"/>
</dbReference>
<reference evidence="16 17" key="1">
    <citation type="journal article" date="2010" name="Plant Cell">
        <title>The Chlorella variabilis NC64A genome reveals adaptation to photosymbiosis, coevolution with viruses, and cryptic sex.</title>
        <authorList>
            <person name="Blanc G."/>
            <person name="Duncan G."/>
            <person name="Agarkova I."/>
            <person name="Borodovsky M."/>
            <person name="Gurnon J."/>
            <person name="Kuo A."/>
            <person name="Lindquist E."/>
            <person name="Lucas S."/>
            <person name="Pangilinan J."/>
            <person name="Polle J."/>
            <person name="Salamov A."/>
            <person name="Terry A."/>
            <person name="Yamada T."/>
            <person name="Dunigan D.D."/>
            <person name="Grigoriev I.V."/>
            <person name="Claverie J.M."/>
            <person name="Van Etten J.L."/>
        </authorList>
    </citation>
    <scope>NUCLEOTIDE SEQUENCE [LARGE SCALE GENOMIC DNA]</scope>
    <source>
        <strain evidence="16 17">NC64A</strain>
    </source>
</reference>
<dbReference type="eggNOG" id="KOG0831">
    <property type="taxonomic scope" value="Eukaryota"/>
</dbReference>
<feature type="region of interest" description="Disordered" evidence="15">
    <location>
        <begin position="1"/>
        <end position="23"/>
    </location>
</feature>
<dbReference type="EMBL" id="GL433842">
    <property type="protein sequence ID" value="EFN56247.1"/>
    <property type="molecule type" value="Genomic_DNA"/>
</dbReference>
<evidence type="ECO:0000313" key="16">
    <source>
        <dbReference type="EMBL" id="EFN56247.1"/>
    </source>
</evidence>
<evidence type="ECO:0000256" key="12">
    <source>
        <dbReference type="ARBA" id="ARBA00023136"/>
    </source>
</evidence>
<evidence type="ECO:0000256" key="3">
    <source>
        <dbReference type="ARBA" id="ARBA00005189"/>
    </source>
</evidence>
<proteinExistence type="inferred from homology"/>
<evidence type="ECO:0000256" key="9">
    <source>
        <dbReference type="ARBA" id="ARBA00022824"/>
    </source>
</evidence>
<evidence type="ECO:0000256" key="14">
    <source>
        <dbReference type="RuleBase" id="RU367023"/>
    </source>
</evidence>
<evidence type="ECO:0000256" key="8">
    <source>
        <dbReference type="ARBA" id="ARBA00022798"/>
    </source>
</evidence>
<organism evidence="17">
    <name type="scientific">Chlorella variabilis</name>
    <name type="common">Green alga</name>
    <dbReference type="NCBI Taxonomy" id="554065"/>
    <lineage>
        <taxon>Eukaryota</taxon>
        <taxon>Viridiplantae</taxon>
        <taxon>Chlorophyta</taxon>
        <taxon>core chlorophytes</taxon>
        <taxon>Trebouxiophyceae</taxon>
        <taxon>Chlorellales</taxon>
        <taxon>Chlorellaceae</taxon>
        <taxon>Chlorella clade</taxon>
        <taxon>Chlorella</taxon>
    </lineage>
</organism>
<evidence type="ECO:0000256" key="2">
    <source>
        <dbReference type="ARBA" id="ARBA00004771"/>
    </source>
</evidence>
<comment type="pathway">
    <text evidence="3">Lipid metabolism.</text>
</comment>
<keyword evidence="5" id="KW-0444">Lipid biosynthesis</keyword>
<keyword evidence="9 14" id="KW-0256">Endoplasmic reticulum</keyword>
<protein>
    <recommendedName>
        <fullName evidence="14">Acyltransferase</fullName>
        <ecNumber evidence="14">2.3.1.-</ecNumber>
    </recommendedName>
</protein>
<dbReference type="GO" id="GO:0005789">
    <property type="term" value="C:endoplasmic reticulum membrane"/>
    <property type="evidence" value="ECO:0007669"/>
    <property type="project" value="UniProtKB-SubCell"/>
</dbReference>
<dbReference type="CDD" id="cd07987">
    <property type="entry name" value="LPLAT_MGAT-like"/>
    <property type="match status" value="1"/>
</dbReference>
<keyword evidence="17" id="KW-1185">Reference proteome</keyword>
<evidence type="ECO:0000256" key="7">
    <source>
        <dbReference type="ARBA" id="ARBA00022692"/>
    </source>
</evidence>
<evidence type="ECO:0000256" key="13">
    <source>
        <dbReference type="ARBA" id="ARBA00023315"/>
    </source>
</evidence>
<comment type="pathway">
    <text evidence="2">Glycerolipid metabolism; triacylglycerol biosynthesis.</text>
</comment>
<evidence type="ECO:0000313" key="17">
    <source>
        <dbReference type="Proteomes" id="UP000008141"/>
    </source>
</evidence>
<gene>
    <name evidence="16" type="ORF">CHLNCDRAFT_57660</name>
</gene>
<evidence type="ECO:0000256" key="1">
    <source>
        <dbReference type="ARBA" id="ARBA00004477"/>
    </source>
</evidence>
<dbReference type="SUPFAM" id="SSF69593">
    <property type="entry name" value="Glycerol-3-phosphate (1)-acyltransferase"/>
    <property type="match status" value="1"/>
</dbReference>